<keyword evidence="1" id="KW-1133">Transmembrane helix</keyword>
<organism evidence="2 3">
    <name type="scientific">Pacificibacter marinus</name>
    <dbReference type="NCBI Taxonomy" id="658057"/>
    <lineage>
        <taxon>Bacteria</taxon>
        <taxon>Pseudomonadati</taxon>
        <taxon>Pseudomonadota</taxon>
        <taxon>Alphaproteobacteria</taxon>
        <taxon>Rhodobacterales</taxon>
        <taxon>Roseobacteraceae</taxon>
        <taxon>Pacificibacter</taxon>
    </lineage>
</organism>
<dbReference type="AlphaFoldDB" id="A0A1Y5SZ27"/>
<evidence type="ECO:0000313" key="3">
    <source>
        <dbReference type="Proteomes" id="UP000193307"/>
    </source>
</evidence>
<reference evidence="2 3" key="1">
    <citation type="submission" date="2017-03" db="EMBL/GenBank/DDBJ databases">
        <authorList>
            <person name="Afonso C.L."/>
            <person name="Miller P.J."/>
            <person name="Scott M.A."/>
            <person name="Spackman E."/>
            <person name="Goraichik I."/>
            <person name="Dimitrov K.M."/>
            <person name="Suarez D.L."/>
            <person name="Swayne D.E."/>
        </authorList>
    </citation>
    <scope>NUCLEOTIDE SEQUENCE [LARGE SCALE GENOMIC DNA]</scope>
    <source>
        <strain evidence="2 3">CECT 7971</strain>
    </source>
</reference>
<feature type="transmembrane region" description="Helical" evidence="1">
    <location>
        <begin position="6"/>
        <end position="25"/>
    </location>
</feature>
<dbReference type="Proteomes" id="UP000193307">
    <property type="component" value="Unassembled WGS sequence"/>
</dbReference>
<proteinExistence type="predicted"/>
<name>A0A1Y5SZ27_9RHOB</name>
<gene>
    <name evidence="2" type="ORF">PAM7971_02458</name>
</gene>
<feature type="transmembrane region" description="Helical" evidence="1">
    <location>
        <begin position="37"/>
        <end position="58"/>
    </location>
</feature>
<protein>
    <submittedName>
        <fullName evidence="2">Uncharacterized protein</fullName>
    </submittedName>
</protein>
<evidence type="ECO:0000313" key="2">
    <source>
        <dbReference type="EMBL" id="SLN49869.1"/>
    </source>
</evidence>
<keyword evidence="1" id="KW-0812">Transmembrane</keyword>
<evidence type="ECO:0000256" key="1">
    <source>
        <dbReference type="SAM" id="Phobius"/>
    </source>
</evidence>
<dbReference type="EMBL" id="FWFW01000007">
    <property type="protein sequence ID" value="SLN49869.1"/>
    <property type="molecule type" value="Genomic_DNA"/>
</dbReference>
<dbReference type="OrthoDB" id="8453740at2"/>
<sequence length="206" mass="22559">MSDVQTLLTLPMETLVVLGAGYMGYRIAYTGDDQAHKAVDVAFISLAFGLVCGLGMRVKVGGSYEMGISVAIGIAVTILTAAIWKKYLANWCRKVLKATNVSYSDGRRSAWDSIRVSTKNNPTQLVVRQKNGMHLKCDYLKSFEPYPHGPCVFGEDGSIALYVTHTQNGSDPDWSLVQTTSTELGLQITYIPADQITAIEMRNLIT</sequence>
<keyword evidence="3" id="KW-1185">Reference proteome</keyword>
<dbReference type="RefSeq" id="WP_085849584.1">
    <property type="nucleotide sequence ID" value="NZ_FNZV01000007.1"/>
</dbReference>
<feature type="transmembrane region" description="Helical" evidence="1">
    <location>
        <begin position="64"/>
        <end position="84"/>
    </location>
</feature>
<keyword evidence="1" id="KW-0472">Membrane</keyword>
<accession>A0A1Y5SZ27</accession>